<dbReference type="PANTHER" id="PTHR44259">
    <property type="entry name" value="OS07G0183000 PROTEIN-RELATED"/>
    <property type="match status" value="1"/>
</dbReference>
<reference evidence="2" key="1">
    <citation type="submission" date="2018-10" db="EMBL/GenBank/DDBJ databases">
        <title>Population genomic analysis revealed the cold adaptation of white poplar.</title>
        <authorList>
            <person name="Liu Y.-J."/>
        </authorList>
    </citation>
    <scope>NUCLEOTIDE SEQUENCE [LARGE SCALE GENOMIC DNA]</scope>
    <source>
        <strain evidence="2">PAL-ZL1</strain>
    </source>
</reference>
<proteinExistence type="predicted"/>
<sequence length="382" mass="43369">MAECYNLPQDCNNLAIQQLPGLILPPGSLKSSSKTHQFLPLKQIINKDDNQDSPAPRKPLMLTIPLAAKYCGSYRGWLILEDRNEEAFTNKINKDMLVLDPVSGEKFELPDVSTLPPYGTVGVPSWYPRSCSIEKVVLSCCPNPSEANSCLVLAIYNYGQIAYCKLGNREWRSIGFEHSSIDHEGYLDAVYCRDRFYVLHVTKKLFVCNFDGSDLCINELKNSVPSTRNSSFKTFEHLYLVEAQGELLIVVRRKDDGDQPALTSQFLLYKLDSDSYYRDKHEKVNDYDWDKHQVRSLGDYALFLGPTQMQPFTLPESEASSLKGNCIYYTDQSVNAKGCKNKQIRYDAGVYNLETACFEQFPSTSSTQKMHMIWITPHGIVL</sequence>
<dbReference type="STRING" id="43335.A0A4U5PU89"/>
<dbReference type="InterPro" id="IPR005174">
    <property type="entry name" value="KIB1-4_b-propeller"/>
</dbReference>
<evidence type="ECO:0000259" key="1">
    <source>
        <dbReference type="Pfam" id="PF03478"/>
    </source>
</evidence>
<comment type="caution">
    <text evidence="2">The sequence shown here is derived from an EMBL/GenBank/DDBJ whole genome shotgun (WGS) entry which is preliminary data.</text>
</comment>
<dbReference type="PANTHER" id="PTHR44259:SF95">
    <property type="entry name" value="F-BOX DOMAIN-CONTAINING PROTEIN"/>
    <property type="match status" value="1"/>
</dbReference>
<dbReference type="EMBL" id="RCHU01000575">
    <property type="protein sequence ID" value="TKS01018.1"/>
    <property type="molecule type" value="Genomic_DNA"/>
</dbReference>
<dbReference type="AlphaFoldDB" id="A0A4U5PU89"/>
<organism evidence="2">
    <name type="scientific">Populus alba</name>
    <name type="common">White poplar</name>
    <dbReference type="NCBI Taxonomy" id="43335"/>
    <lineage>
        <taxon>Eukaryota</taxon>
        <taxon>Viridiplantae</taxon>
        <taxon>Streptophyta</taxon>
        <taxon>Embryophyta</taxon>
        <taxon>Tracheophyta</taxon>
        <taxon>Spermatophyta</taxon>
        <taxon>Magnoliopsida</taxon>
        <taxon>eudicotyledons</taxon>
        <taxon>Gunneridae</taxon>
        <taxon>Pentapetalae</taxon>
        <taxon>rosids</taxon>
        <taxon>fabids</taxon>
        <taxon>Malpighiales</taxon>
        <taxon>Salicaceae</taxon>
        <taxon>Saliceae</taxon>
        <taxon>Populus</taxon>
    </lineage>
</organism>
<protein>
    <recommendedName>
        <fullName evidence="1">KIB1-4 beta-propeller domain-containing protein</fullName>
    </recommendedName>
</protein>
<gene>
    <name evidence="2" type="ORF">D5086_0000175010</name>
</gene>
<feature type="domain" description="KIB1-4 beta-propeller" evidence="1">
    <location>
        <begin position="64"/>
        <end position="352"/>
    </location>
</feature>
<dbReference type="Pfam" id="PF03478">
    <property type="entry name" value="Beta-prop_KIB1-4"/>
    <property type="match status" value="1"/>
</dbReference>
<accession>A0A4U5PU89</accession>
<evidence type="ECO:0000313" key="2">
    <source>
        <dbReference type="EMBL" id="TKS01018.1"/>
    </source>
</evidence>
<dbReference type="InterPro" id="IPR050942">
    <property type="entry name" value="F-box_BR-signaling"/>
</dbReference>
<name>A0A4U5PU89_POPAL</name>